<dbReference type="InterPro" id="IPR017930">
    <property type="entry name" value="Myb_dom"/>
</dbReference>
<dbReference type="InterPro" id="IPR050560">
    <property type="entry name" value="MYB_TF"/>
</dbReference>
<dbReference type="InterPro" id="IPR001005">
    <property type="entry name" value="SANT/Myb"/>
</dbReference>
<dbReference type="Gene3D" id="1.10.10.60">
    <property type="entry name" value="Homeodomain-like"/>
    <property type="match status" value="2"/>
</dbReference>
<feature type="domain" description="HTH myb-type" evidence="2">
    <location>
        <begin position="108"/>
        <end position="156"/>
    </location>
</feature>
<dbReference type="PANTHER" id="PTHR45614:SF253">
    <property type="entry name" value="CHROMOSOME UNDETERMINED SCAFFOLD_38, WHOLE GENOME SHOTGUN SEQUENCE"/>
    <property type="match status" value="1"/>
</dbReference>
<feature type="domain" description="Myb-like" evidence="1">
    <location>
        <begin position="153"/>
        <end position="203"/>
    </location>
</feature>
<dbReference type="PANTHER" id="PTHR45614">
    <property type="entry name" value="MYB PROTEIN-RELATED"/>
    <property type="match status" value="1"/>
</dbReference>
<evidence type="ECO:0008006" key="5">
    <source>
        <dbReference type="Google" id="ProtNLM"/>
    </source>
</evidence>
<evidence type="ECO:0000313" key="3">
    <source>
        <dbReference type="EMBL" id="KAK8857361.1"/>
    </source>
</evidence>
<organism evidence="3 4">
    <name type="scientific">Tritrichomonas musculus</name>
    <dbReference type="NCBI Taxonomy" id="1915356"/>
    <lineage>
        <taxon>Eukaryota</taxon>
        <taxon>Metamonada</taxon>
        <taxon>Parabasalia</taxon>
        <taxon>Tritrichomonadida</taxon>
        <taxon>Tritrichomonadidae</taxon>
        <taxon>Tritrichomonas</taxon>
    </lineage>
</organism>
<name>A0ABR2I4U9_9EUKA</name>
<dbReference type="PROSITE" id="PS50090">
    <property type="entry name" value="MYB_LIKE"/>
    <property type="match status" value="2"/>
</dbReference>
<accession>A0ABR2I4U9</accession>
<dbReference type="EMBL" id="JAPFFF010000020">
    <property type="protein sequence ID" value="KAK8857361.1"/>
    <property type="molecule type" value="Genomic_DNA"/>
</dbReference>
<dbReference type="CDD" id="cd00167">
    <property type="entry name" value="SANT"/>
    <property type="match status" value="2"/>
</dbReference>
<keyword evidence="4" id="KW-1185">Reference proteome</keyword>
<dbReference type="SUPFAM" id="SSF46689">
    <property type="entry name" value="Homeodomain-like"/>
    <property type="match status" value="1"/>
</dbReference>
<gene>
    <name evidence="3" type="ORF">M9Y10_015765</name>
</gene>
<comment type="caution">
    <text evidence="3">The sequence shown here is derived from an EMBL/GenBank/DDBJ whole genome shotgun (WGS) entry which is preliminary data.</text>
</comment>
<dbReference type="PROSITE" id="PS51294">
    <property type="entry name" value="HTH_MYB"/>
    <property type="match status" value="2"/>
</dbReference>
<dbReference type="SMART" id="SM00717">
    <property type="entry name" value="SANT"/>
    <property type="match status" value="2"/>
</dbReference>
<dbReference type="Proteomes" id="UP001470230">
    <property type="component" value="Unassembled WGS sequence"/>
</dbReference>
<evidence type="ECO:0000313" key="4">
    <source>
        <dbReference type="Proteomes" id="UP001470230"/>
    </source>
</evidence>
<evidence type="ECO:0000259" key="2">
    <source>
        <dbReference type="PROSITE" id="PS51294"/>
    </source>
</evidence>
<reference evidence="3 4" key="1">
    <citation type="submission" date="2024-04" db="EMBL/GenBank/DDBJ databases">
        <title>Tritrichomonas musculus Genome.</title>
        <authorList>
            <person name="Alves-Ferreira E."/>
            <person name="Grigg M."/>
            <person name="Lorenzi H."/>
            <person name="Galac M."/>
        </authorList>
    </citation>
    <scope>NUCLEOTIDE SEQUENCE [LARGE SCALE GENOMIC DNA]</scope>
    <source>
        <strain evidence="3 4">EAF2021</strain>
    </source>
</reference>
<protein>
    <recommendedName>
        <fullName evidence="5">Myb-like DNA-binding domain containing protein</fullName>
    </recommendedName>
</protein>
<feature type="domain" description="HTH myb-type" evidence="2">
    <location>
        <begin position="158"/>
        <end position="207"/>
    </location>
</feature>
<feature type="domain" description="Myb-like" evidence="1">
    <location>
        <begin position="101"/>
        <end position="152"/>
    </location>
</feature>
<dbReference type="InterPro" id="IPR009057">
    <property type="entry name" value="Homeodomain-like_sf"/>
</dbReference>
<evidence type="ECO:0000259" key="1">
    <source>
        <dbReference type="PROSITE" id="PS50090"/>
    </source>
</evidence>
<sequence>MQLSFSSFTKLVNQCNTKKNQLLVPNANFKIPKNLQSSYKSVMSKLCAISSQNKKINNNFLFNLNQVKKNQLPPPPNICFNSMLSYSYANFFNKNQQMGKVGKKSRIPFTKEEDEKIKQLVQKYGCRQWQLISSFIPGRSPKQCRDRYSNYLIPGLTRGQWLPSEDELLTKLYINLGPKWSSMQKYFPGRSSNSIKNRWNYFLCRQNNAQVSTNDNELNETDMLNEIENENNNLNFSDFSLNDVSTFAIQTHNELDELSNNENEDSCSYIGQVNEILKNVENENENDWIII</sequence>
<proteinExistence type="predicted"/>
<dbReference type="Pfam" id="PF00249">
    <property type="entry name" value="Myb_DNA-binding"/>
    <property type="match status" value="2"/>
</dbReference>